<dbReference type="EMBL" id="CAFBNF010000316">
    <property type="protein sequence ID" value="CAB4962318.1"/>
    <property type="molecule type" value="Genomic_DNA"/>
</dbReference>
<sequence length="456" mass="51295">MSVDSDRTRVSGAQDGPVSVLRRAWADEDIFLLEMDRIFKHCWQYLAHESEIPEPGDYVTRKMGRDKVIVTRSEDGQIRVFLNTCRHRGVPLCRADEGNASHYRCSYHGWTYANTGELRGVTYQPDVFGKGFNKDDFALFEPAQVDSVLGLVFATWDADGPSLREYLGDITWYLEAILGKFEGGMEVVGTPVRNIVRANWKTEGENLSGDGYHTMITHATALELGLFAGPADLAKLSDVVKPRFSGRTVDGGNGHTVRVQRLPVEVEGNHYWGYPESMWEGFDRCLSPEQQQVMSCLSVNHGSVFPNMSFIENFKTNVDGPDLNARYIRITIRYPISATHSEQLWFLLLPKDADDEWKRLSSLAYLRTNGPSGMFELDDTENFVGISEASFGDVSRTLPVTYAGGLHHRQAPDELGWPGSVIDGDRTEHTLRAFHRRWNELMHLDDEPAADPSGAR</sequence>
<dbReference type="AlphaFoldDB" id="A0A6J7NCD9"/>
<evidence type="ECO:0000256" key="6">
    <source>
        <dbReference type="ARBA" id="ARBA00023004"/>
    </source>
</evidence>
<evidence type="ECO:0000256" key="3">
    <source>
        <dbReference type="ARBA" id="ARBA00022723"/>
    </source>
</evidence>
<keyword evidence="2" id="KW-0001">2Fe-2S</keyword>
<evidence type="ECO:0000256" key="5">
    <source>
        <dbReference type="ARBA" id="ARBA00023002"/>
    </source>
</evidence>
<dbReference type="PROSITE" id="PS00570">
    <property type="entry name" value="RING_HYDROXYL_ALPHA"/>
    <property type="match status" value="1"/>
</dbReference>
<dbReference type="GO" id="GO:0051213">
    <property type="term" value="F:dioxygenase activity"/>
    <property type="evidence" value="ECO:0007669"/>
    <property type="project" value="UniProtKB-KW"/>
</dbReference>
<keyword evidence="5" id="KW-0560">Oxidoreductase</keyword>
<dbReference type="PRINTS" id="PR00090">
    <property type="entry name" value="RNGDIOXGNASE"/>
</dbReference>
<keyword evidence="4" id="KW-0223">Dioxygenase</keyword>
<accession>A0A6J7NCD9</accession>
<evidence type="ECO:0000256" key="7">
    <source>
        <dbReference type="ARBA" id="ARBA00023014"/>
    </source>
</evidence>
<keyword evidence="6" id="KW-0408">Iron</keyword>
<evidence type="ECO:0000256" key="4">
    <source>
        <dbReference type="ARBA" id="ARBA00022964"/>
    </source>
</evidence>
<dbReference type="GO" id="GO:0051537">
    <property type="term" value="F:2 iron, 2 sulfur cluster binding"/>
    <property type="evidence" value="ECO:0007669"/>
    <property type="project" value="UniProtKB-KW"/>
</dbReference>
<keyword evidence="7" id="KW-0411">Iron-sulfur</keyword>
<evidence type="ECO:0000256" key="2">
    <source>
        <dbReference type="ARBA" id="ARBA00022714"/>
    </source>
</evidence>
<gene>
    <name evidence="10" type="ORF">UFOPK3773_02071</name>
    <name evidence="11" type="ORF">UFOPK3992_00032</name>
</gene>
<dbReference type="Pfam" id="PF00848">
    <property type="entry name" value="Ring_hydroxyl_A"/>
    <property type="match status" value="1"/>
</dbReference>
<dbReference type="PROSITE" id="PS51296">
    <property type="entry name" value="RIESKE"/>
    <property type="match status" value="1"/>
</dbReference>
<dbReference type="PANTHER" id="PTHR43756:SF1">
    <property type="entry name" value="3-PHENYLPROPIONATE_CINNAMIC ACID DIOXYGENASE SUBUNIT ALPHA"/>
    <property type="match status" value="1"/>
</dbReference>
<dbReference type="Gene3D" id="2.102.10.10">
    <property type="entry name" value="Rieske [2Fe-2S] iron-sulphur domain"/>
    <property type="match status" value="1"/>
</dbReference>
<evidence type="ECO:0000259" key="9">
    <source>
        <dbReference type="PROSITE" id="PS51296"/>
    </source>
</evidence>
<dbReference type="Pfam" id="PF00355">
    <property type="entry name" value="Rieske"/>
    <property type="match status" value="1"/>
</dbReference>
<reference evidence="11" key="1">
    <citation type="submission" date="2020-05" db="EMBL/GenBank/DDBJ databases">
        <authorList>
            <person name="Chiriac C."/>
            <person name="Salcher M."/>
            <person name="Ghai R."/>
            <person name="Kavagutti S V."/>
        </authorList>
    </citation>
    <scope>NUCLEOTIDE SEQUENCE</scope>
</reference>
<protein>
    <submittedName>
        <fullName evidence="11">Unannotated protein</fullName>
    </submittedName>
</protein>
<dbReference type="EMBL" id="CAFBOZ010000002">
    <property type="protein sequence ID" value="CAB4990806.1"/>
    <property type="molecule type" value="Genomic_DNA"/>
</dbReference>
<dbReference type="InterPro" id="IPR015881">
    <property type="entry name" value="ARHD_Rieske_2Fe_2S"/>
</dbReference>
<dbReference type="Gene3D" id="3.90.380.10">
    <property type="entry name" value="Naphthalene 1,2-dioxygenase Alpha Subunit, Chain A, domain 1"/>
    <property type="match status" value="1"/>
</dbReference>
<evidence type="ECO:0000313" key="11">
    <source>
        <dbReference type="EMBL" id="CAB4990806.1"/>
    </source>
</evidence>
<proteinExistence type="inferred from homology"/>
<dbReference type="SUPFAM" id="SSF55961">
    <property type="entry name" value="Bet v1-like"/>
    <property type="match status" value="1"/>
</dbReference>
<organism evidence="11">
    <name type="scientific">freshwater metagenome</name>
    <dbReference type="NCBI Taxonomy" id="449393"/>
    <lineage>
        <taxon>unclassified sequences</taxon>
        <taxon>metagenomes</taxon>
        <taxon>ecological metagenomes</taxon>
    </lineage>
</organism>
<name>A0A6J7NCD9_9ZZZZ</name>
<dbReference type="InterPro" id="IPR001663">
    <property type="entry name" value="Rng_hydr_dOase-A"/>
</dbReference>
<feature type="domain" description="Rieske" evidence="9">
    <location>
        <begin position="44"/>
        <end position="127"/>
    </location>
</feature>
<dbReference type="InterPro" id="IPR015879">
    <property type="entry name" value="Ring_hydroxy_dOase_asu_C_dom"/>
</dbReference>
<dbReference type="GO" id="GO:0005506">
    <property type="term" value="F:iron ion binding"/>
    <property type="evidence" value="ECO:0007669"/>
    <property type="project" value="InterPro"/>
</dbReference>
<comment type="similarity">
    <text evidence="1">Belongs to the bacterial ring-hydroxylating dioxygenase alpha subunit family.</text>
</comment>
<dbReference type="InterPro" id="IPR017941">
    <property type="entry name" value="Rieske_2Fe-2S"/>
</dbReference>
<evidence type="ECO:0000256" key="8">
    <source>
        <dbReference type="ARBA" id="ARBA00023027"/>
    </source>
</evidence>
<dbReference type="SUPFAM" id="SSF50022">
    <property type="entry name" value="ISP domain"/>
    <property type="match status" value="1"/>
</dbReference>
<evidence type="ECO:0000313" key="10">
    <source>
        <dbReference type="EMBL" id="CAB4962318.1"/>
    </source>
</evidence>
<dbReference type="InterPro" id="IPR036922">
    <property type="entry name" value="Rieske_2Fe-2S_sf"/>
</dbReference>
<dbReference type="PANTHER" id="PTHR43756">
    <property type="entry name" value="CHOLINE MONOOXYGENASE, CHLOROPLASTIC"/>
    <property type="match status" value="1"/>
</dbReference>
<evidence type="ECO:0000256" key="1">
    <source>
        <dbReference type="ARBA" id="ARBA00008751"/>
    </source>
</evidence>
<keyword evidence="3" id="KW-0479">Metal-binding</keyword>
<keyword evidence="8" id="KW-0520">NAD</keyword>